<dbReference type="PROSITE" id="PS50111">
    <property type="entry name" value="CHEMOTAXIS_TRANSDUC_2"/>
    <property type="match status" value="1"/>
</dbReference>
<dbReference type="InterPro" id="IPR003660">
    <property type="entry name" value="HAMP_dom"/>
</dbReference>
<evidence type="ECO:0000259" key="14">
    <source>
        <dbReference type="PROSITE" id="PS50885"/>
    </source>
</evidence>
<dbReference type="GO" id="GO:0008519">
    <property type="term" value="F:ammonium channel activity"/>
    <property type="evidence" value="ECO:0007669"/>
    <property type="project" value="InterPro"/>
</dbReference>
<dbReference type="GO" id="GO:0007165">
    <property type="term" value="P:signal transduction"/>
    <property type="evidence" value="ECO:0007669"/>
    <property type="project" value="UniProtKB-KW"/>
</dbReference>
<comment type="similarity">
    <text evidence="2 10">Belongs to the ammonia transporter channel (TC 1.A.11.2) family.</text>
</comment>
<comment type="similarity">
    <text evidence="8">Belongs to the methyl-accepting chemotaxis (MCP) protein family.</text>
</comment>
<feature type="transmembrane region" description="Helical" evidence="10">
    <location>
        <begin position="147"/>
        <end position="168"/>
    </location>
</feature>
<dbReference type="InterPro" id="IPR018047">
    <property type="entry name" value="Ammonium_transpt_CS"/>
</dbReference>
<dbReference type="GO" id="GO:0097272">
    <property type="term" value="P:ammonium homeostasis"/>
    <property type="evidence" value="ECO:0007669"/>
    <property type="project" value="TreeGrafter"/>
</dbReference>
<dbReference type="Pfam" id="PF00015">
    <property type="entry name" value="MCPsignal"/>
    <property type="match status" value="1"/>
</dbReference>
<sequence length="756" mass="80530">MPRLYQHLIAFLYLLLCSAGALAGDEALMSPNELLDLIWVLLAAGLVFFMQAGFTMLESGMVRAKNSYNVAVKNVSDFLAAVLSFWMAGFALMFGLGHSGLVGSGGFFGSLLSTPADYAFFLFQAMFVGTAATIVAGAVAERMKFNAYLIISVAISALIYPVSGHWIWGSALLGDTSGWLESRGFMDFAGSTVVHSVGGWVALAGVIALGARKGRFNEQGDVQEIPGHNLLLSTLGVFILWFGWFGFNGGSTLKADGAVALIIVNTVLAGCSGGLVALLLSSLLNSGKVAVEKALNGILAGLVGITAGCAFVGPGSALWIGAVAALIVYTAEYLLLYKLRLDDPVGAIAVHGFGGVWGTLALALFAPEANLNLPRGEQIWVQLQGILAVFIWAFGMGLVVFYVLRQFHDLRVSDEEEDLGLNVVEHGARTVWLDTMKTMQHIVSTGDLRSRAEIERGTEAGETAMAFNQMLDRFQRSVKLMAQSAQDVFGRSRELDTAVSANRQGSQQQQQLIGEASVLMQQVLDYARQTQDSASRGAGSAADTRSDAQQGIAQVEALAAAVSRLSSELEEASQRADQVALQTHNISEVVALINSIAEQTNLLALNAAIEAARAGENGRGFAVVADEVRALAQRTQDATGNIQAEIGKLQNEAERSAQELRQYSETASGNAEQSALTLQSLEALVQAVEGITRLNEEIAHSAGQQAQLSQQVNTLVTDVHGISQESERISRTLDDTSSALRSSAGQFSDSVNRYQY</sequence>
<reference evidence="15" key="2">
    <citation type="submission" date="2022-08" db="EMBL/GenBank/DDBJ databases">
        <authorList>
            <person name="Dong C."/>
        </authorList>
    </citation>
    <scope>NUCLEOTIDE SEQUENCE</scope>
    <source>
        <strain evidence="15">59MF3M-4</strain>
    </source>
</reference>
<keyword evidence="9" id="KW-0807">Transducer</keyword>
<name>A0A9X2WDP9_9GAMM</name>
<evidence type="ECO:0000256" key="11">
    <source>
        <dbReference type="SAM" id="Coils"/>
    </source>
</evidence>
<accession>A0A9X2WDP9</accession>
<dbReference type="EMBL" id="JAOANI010000007">
    <property type="protein sequence ID" value="MCT7357792.1"/>
    <property type="molecule type" value="Genomic_DNA"/>
</dbReference>
<keyword evidence="5 10" id="KW-1133">Transmembrane helix</keyword>
<evidence type="ECO:0000256" key="1">
    <source>
        <dbReference type="ARBA" id="ARBA00004141"/>
    </source>
</evidence>
<feature type="transmembrane region" description="Helical" evidence="10">
    <location>
        <begin position="259"/>
        <end position="282"/>
    </location>
</feature>
<feature type="transmembrane region" description="Helical" evidence="10">
    <location>
        <begin position="78"/>
        <end position="98"/>
    </location>
</feature>
<dbReference type="Proteomes" id="UP001147830">
    <property type="component" value="Unassembled WGS sequence"/>
</dbReference>
<dbReference type="Pfam" id="PF00672">
    <property type="entry name" value="HAMP"/>
    <property type="match status" value="1"/>
</dbReference>
<dbReference type="Gene3D" id="1.10.287.950">
    <property type="entry name" value="Methyl-accepting chemotaxis protein"/>
    <property type="match status" value="1"/>
</dbReference>
<evidence type="ECO:0000256" key="12">
    <source>
        <dbReference type="SAM" id="SignalP"/>
    </source>
</evidence>
<keyword evidence="4 10" id="KW-0812">Transmembrane</keyword>
<dbReference type="Pfam" id="PF00909">
    <property type="entry name" value="Ammonium_transp"/>
    <property type="match status" value="1"/>
</dbReference>
<dbReference type="InterPro" id="IPR029020">
    <property type="entry name" value="Ammonium/urea_transptr"/>
</dbReference>
<evidence type="ECO:0000256" key="4">
    <source>
        <dbReference type="ARBA" id="ARBA00022692"/>
    </source>
</evidence>
<dbReference type="SUPFAM" id="SSF58104">
    <property type="entry name" value="Methyl-accepting chemotaxis protein (MCP) signaling domain"/>
    <property type="match status" value="1"/>
</dbReference>
<dbReference type="InterPro" id="IPR024041">
    <property type="entry name" value="NH4_transpt_AmtB-like_dom"/>
</dbReference>
<feature type="transmembrane region" description="Helical" evidence="10">
    <location>
        <begin position="118"/>
        <end position="140"/>
    </location>
</feature>
<evidence type="ECO:0000256" key="6">
    <source>
        <dbReference type="ARBA" id="ARBA00023136"/>
    </source>
</evidence>
<protein>
    <recommendedName>
        <fullName evidence="10">Ammonium transporter</fullName>
    </recommendedName>
</protein>
<feature type="transmembrane region" description="Helical" evidence="10">
    <location>
        <begin position="379"/>
        <end position="404"/>
    </location>
</feature>
<dbReference type="GO" id="GO:0006935">
    <property type="term" value="P:chemotaxis"/>
    <property type="evidence" value="ECO:0007669"/>
    <property type="project" value="UniProtKB-ARBA"/>
</dbReference>
<keyword evidence="7 10" id="KW-0924">Ammonia transport</keyword>
<evidence type="ECO:0000256" key="7">
    <source>
        <dbReference type="ARBA" id="ARBA00023177"/>
    </source>
</evidence>
<dbReference type="PANTHER" id="PTHR11730">
    <property type="entry name" value="AMMONIUM TRANSPORTER"/>
    <property type="match status" value="1"/>
</dbReference>
<keyword evidence="6 10" id="KW-0472">Membrane</keyword>
<dbReference type="SMART" id="SM00283">
    <property type="entry name" value="MA"/>
    <property type="match status" value="1"/>
</dbReference>
<keyword evidence="12" id="KW-0732">Signal</keyword>
<evidence type="ECO:0000313" key="16">
    <source>
        <dbReference type="Proteomes" id="UP001147830"/>
    </source>
</evidence>
<dbReference type="NCBIfam" id="TIGR00836">
    <property type="entry name" value="amt"/>
    <property type="match status" value="1"/>
</dbReference>
<dbReference type="InterPro" id="IPR001905">
    <property type="entry name" value="Ammonium_transpt"/>
</dbReference>
<dbReference type="RefSeq" id="WP_260974722.1">
    <property type="nucleotide sequence ID" value="NZ_JAOANI010000007.1"/>
</dbReference>
<comment type="caution">
    <text evidence="15">The sequence shown here is derived from an EMBL/GenBank/DDBJ whole genome shotgun (WGS) entry which is preliminary data.</text>
</comment>
<feature type="domain" description="HAMP" evidence="14">
    <location>
        <begin position="443"/>
        <end position="479"/>
    </location>
</feature>
<comment type="subcellular location">
    <subcellularLocation>
        <location evidence="10">Cell membrane</location>
        <topology evidence="10">Multi-pass membrane protein</topology>
    </subcellularLocation>
    <subcellularLocation>
        <location evidence="1">Membrane</location>
        <topology evidence="1">Multi-pass membrane protein</topology>
    </subcellularLocation>
</comment>
<dbReference type="GO" id="GO:0005886">
    <property type="term" value="C:plasma membrane"/>
    <property type="evidence" value="ECO:0007669"/>
    <property type="project" value="UniProtKB-SubCell"/>
</dbReference>
<evidence type="ECO:0000256" key="9">
    <source>
        <dbReference type="PROSITE-ProRule" id="PRU00284"/>
    </source>
</evidence>
<feature type="signal peptide" evidence="12">
    <location>
        <begin position="1"/>
        <end position="23"/>
    </location>
</feature>
<dbReference type="CDD" id="cd11386">
    <property type="entry name" value="MCP_signal"/>
    <property type="match status" value="1"/>
</dbReference>
<feature type="chain" id="PRO_5040856218" description="Ammonium transporter" evidence="12">
    <location>
        <begin position="24"/>
        <end position="756"/>
    </location>
</feature>
<keyword evidence="3 10" id="KW-0813">Transport</keyword>
<feature type="domain" description="Methyl-accepting transducer" evidence="13">
    <location>
        <begin position="484"/>
        <end position="720"/>
    </location>
</feature>
<feature type="coiled-coil region" evidence="11">
    <location>
        <begin position="555"/>
        <end position="582"/>
    </location>
</feature>
<feature type="transmembrane region" description="Helical" evidence="10">
    <location>
        <begin position="319"/>
        <end position="336"/>
    </location>
</feature>
<proteinExistence type="inferred from homology"/>
<feature type="transmembrane region" description="Helical" evidence="10">
    <location>
        <begin position="230"/>
        <end position="247"/>
    </location>
</feature>
<evidence type="ECO:0000256" key="2">
    <source>
        <dbReference type="ARBA" id="ARBA00005887"/>
    </source>
</evidence>
<keyword evidence="16" id="KW-1185">Reference proteome</keyword>
<feature type="transmembrane region" description="Helical" evidence="10">
    <location>
        <begin position="348"/>
        <end position="367"/>
    </location>
</feature>
<evidence type="ECO:0000256" key="3">
    <source>
        <dbReference type="ARBA" id="ARBA00022448"/>
    </source>
</evidence>
<dbReference type="PROSITE" id="PS01219">
    <property type="entry name" value="AMMONIUM_TRANSP"/>
    <property type="match status" value="1"/>
</dbReference>
<feature type="transmembrane region" description="Helical" evidence="10">
    <location>
        <begin position="188"/>
        <end position="209"/>
    </location>
</feature>
<dbReference type="PANTHER" id="PTHR11730:SF6">
    <property type="entry name" value="AMMONIUM TRANSPORTER"/>
    <property type="match status" value="1"/>
</dbReference>
<dbReference type="Gene3D" id="1.10.3430.10">
    <property type="entry name" value="Ammonium transporter AmtB like domains"/>
    <property type="match status" value="1"/>
</dbReference>
<evidence type="ECO:0000313" key="15">
    <source>
        <dbReference type="EMBL" id="MCT7357792.1"/>
    </source>
</evidence>
<keyword evidence="11" id="KW-0175">Coiled coil</keyword>
<feature type="transmembrane region" description="Helical" evidence="10">
    <location>
        <begin position="39"/>
        <end position="57"/>
    </location>
</feature>
<feature type="transmembrane region" description="Helical" evidence="10">
    <location>
        <begin position="294"/>
        <end position="313"/>
    </location>
</feature>
<dbReference type="AlphaFoldDB" id="A0A9X2WDP9"/>
<gene>
    <name evidence="15" type="primary">amt</name>
    <name evidence="15" type="ORF">NYR02_01995</name>
</gene>
<evidence type="ECO:0000259" key="13">
    <source>
        <dbReference type="PROSITE" id="PS50111"/>
    </source>
</evidence>
<dbReference type="InterPro" id="IPR004089">
    <property type="entry name" value="MCPsignal_dom"/>
</dbReference>
<dbReference type="CDD" id="cd06225">
    <property type="entry name" value="HAMP"/>
    <property type="match status" value="1"/>
</dbReference>
<evidence type="ECO:0000256" key="5">
    <source>
        <dbReference type="ARBA" id="ARBA00022989"/>
    </source>
</evidence>
<dbReference type="SUPFAM" id="SSF111352">
    <property type="entry name" value="Ammonium transporter"/>
    <property type="match status" value="1"/>
</dbReference>
<organism evidence="15 16">
    <name type="scientific">Thalassolituus pacificus</name>
    <dbReference type="NCBI Taxonomy" id="2975440"/>
    <lineage>
        <taxon>Bacteria</taxon>
        <taxon>Pseudomonadati</taxon>
        <taxon>Pseudomonadota</taxon>
        <taxon>Gammaproteobacteria</taxon>
        <taxon>Oceanospirillales</taxon>
        <taxon>Oceanospirillaceae</taxon>
        <taxon>Thalassolituus</taxon>
    </lineage>
</organism>
<dbReference type="PROSITE" id="PS50885">
    <property type="entry name" value="HAMP"/>
    <property type="match status" value="1"/>
</dbReference>
<evidence type="ECO:0000256" key="10">
    <source>
        <dbReference type="RuleBase" id="RU362002"/>
    </source>
</evidence>
<evidence type="ECO:0000256" key="8">
    <source>
        <dbReference type="ARBA" id="ARBA00029447"/>
    </source>
</evidence>
<reference evidence="15" key="1">
    <citation type="journal article" date="2022" name="Front. Microbiol.">
        <title>Genome-based taxonomic rearrangement of Oceanobacter-related bacteria including the description of Thalassolituus hydrocarbonoclasticus sp. nov. and Thalassolituus pacificus sp. nov. and emended description of the genus Thalassolituus.</title>
        <authorList>
            <person name="Dong C."/>
            <person name="Wei L."/>
            <person name="Wang J."/>
            <person name="Lai Q."/>
            <person name="Huang Z."/>
            <person name="Shao Z."/>
        </authorList>
    </citation>
    <scope>NUCLEOTIDE SEQUENCE</scope>
    <source>
        <strain evidence="15">59MF3M-4</strain>
    </source>
</reference>